<evidence type="ECO:0000256" key="7">
    <source>
        <dbReference type="ARBA" id="ARBA00022801"/>
    </source>
</evidence>
<dbReference type="Gene3D" id="2.40.70.10">
    <property type="entry name" value="Acid Proteases"/>
    <property type="match status" value="1"/>
</dbReference>
<dbReference type="GO" id="GO:0006508">
    <property type="term" value="P:proteolysis"/>
    <property type="evidence" value="ECO:0007669"/>
    <property type="project" value="UniProtKB-KW"/>
</dbReference>
<dbReference type="InterPro" id="IPR021109">
    <property type="entry name" value="Peptidase_aspartic_dom_sf"/>
</dbReference>
<dbReference type="Pfam" id="PF17919">
    <property type="entry name" value="RT_RNaseH_2"/>
    <property type="match status" value="1"/>
</dbReference>
<dbReference type="Proteomes" id="UP000663887">
    <property type="component" value="Unassembled WGS sequence"/>
</dbReference>
<dbReference type="GO" id="GO:0008270">
    <property type="term" value="F:zinc ion binding"/>
    <property type="evidence" value="ECO:0007669"/>
    <property type="project" value="UniProtKB-KW"/>
</dbReference>
<dbReference type="PANTHER" id="PTHR37984:SF5">
    <property type="entry name" value="PROTEIN NYNRIN-LIKE"/>
    <property type="match status" value="1"/>
</dbReference>
<evidence type="ECO:0000256" key="8">
    <source>
        <dbReference type="ARBA" id="ARBA00023125"/>
    </source>
</evidence>
<dbReference type="PROSITE" id="PS50175">
    <property type="entry name" value="ASP_PROT_RETROV"/>
    <property type="match status" value="1"/>
</dbReference>
<protein>
    <recommendedName>
        <fullName evidence="16">Reverse transcriptase/retrotransposon-derived protein RNase H-like domain-containing protein</fullName>
    </recommendedName>
</protein>
<evidence type="ECO:0000256" key="4">
    <source>
        <dbReference type="ARBA" id="ARBA00022722"/>
    </source>
</evidence>
<dbReference type="SMART" id="SM00343">
    <property type="entry name" value="ZnF_C2HC"/>
    <property type="match status" value="2"/>
</dbReference>
<comment type="caution">
    <text evidence="14">The sequence shown here is derived from an EMBL/GenBank/DDBJ whole genome shotgun (WGS) entry which is preliminary data.</text>
</comment>
<evidence type="ECO:0000259" key="12">
    <source>
        <dbReference type="PROSITE" id="PS50158"/>
    </source>
</evidence>
<dbReference type="PROSITE" id="PS50158">
    <property type="entry name" value="ZF_CCHC"/>
    <property type="match status" value="1"/>
</dbReference>
<dbReference type="InterPro" id="IPR001878">
    <property type="entry name" value="Znf_CCHC"/>
</dbReference>
<evidence type="ECO:0000259" key="13">
    <source>
        <dbReference type="PROSITE" id="PS50175"/>
    </source>
</evidence>
<dbReference type="InterPro" id="IPR036875">
    <property type="entry name" value="Znf_CCHC_sf"/>
</dbReference>
<evidence type="ECO:0000313" key="14">
    <source>
        <dbReference type="EMBL" id="CAF2153656.1"/>
    </source>
</evidence>
<dbReference type="Gene3D" id="4.10.60.10">
    <property type="entry name" value="Zinc finger, CCHC-type"/>
    <property type="match status" value="1"/>
</dbReference>
<organism evidence="14 15">
    <name type="scientific">Rotaria magnacalcarata</name>
    <dbReference type="NCBI Taxonomy" id="392030"/>
    <lineage>
        <taxon>Eukaryota</taxon>
        <taxon>Metazoa</taxon>
        <taxon>Spiralia</taxon>
        <taxon>Gnathifera</taxon>
        <taxon>Rotifera</taxon>
        <taxon>Eurotatoria</taxon>
        <taxon>Bdelloidea</taxon>
        <taxon>Philodinida</taxon>
        <taxon>Philodinidae</taxon>
        <taxon>Rotaria</taxon>
    </lineage>
</organism>
<feature type="domain" description="CCHC-type" evidence="12">
    <location>
        <begin position="176"/>
        <end position="192"/>
    </location>
</feature>
<keyword evidence="4" id="KW-0540">Nuclease</keyword>
<dbReference type="AlphaFoldDB" id="A0A816Y2G1"/>
<keyword evidence="5" id="KW-0064">Aspartyl protease</keyword>
<dbReference type="FunFam" id="3.30.70.270:FF:000020">
    <property type="entry name" value="Transposon Tf2-6 polyprotein-like Protein"/>
    <property type="match status" value="1"/>
</dbReference>
<dbReference type="SUPFAM" id="SSF56672">
    <property type="entry name" value="DNA/RNA polymerases"/>
    <property type="match status" value="1"/>
</dbReference>
<keyword evidence="1" id="KW-0645">Protease</keyword>
<evidence type="ECO:0000256" key="1">
    <source>
        <dbReference type="ARBA" id="ARBA00022670"/>
    </source>
</evidence>
<keyword evidence="10" id="KW-0863">Zinc-finger</keyword>
<keyword evidence="2" id="KW-0808">Transferase</keyword>
<keyword evidence="10" id="KW-0862">Zinc</keyword>
<feature type="domain" description="Peptidase A2" evidence="13">
    <location>
        <begin position="259"/>
        <end position="338"/>
    </location>
</feature>
<dbReference type="GO" id="GO:0004190">
    <property type="term" value="F:aspartic-type endopeptidase activity"/>
    <property type="evidence" value="ECO:0007669"/>
    <property type="project" value="UniProtKB-KW"/>
</dbReference>
<keyword evidence="10" id="KW-0479">Metal-binding</keyword>
<dbReference type="Gene3D" id="3.10.20.370">
    <property type="match status" value="1"/>
</dbReference>
<reference evidence="14" key="1">
    <citation type="submission" date="2021-02" db="EMBL/GenBank/DDBJ databases">
        <authorList>
            <person name="Nowell W R."/>
        </authorList>
    </citation>
    <scope>NUCLEOTIDE SEQUENCE</scope>
</reference>
<name>A0A816Y2G1_9BILA</name>
<dbReference type="InterPro" id="IPR043502">
    <property type="entry name" value="DNA/RNA_pol_sf"/>
</dbReference>
<evidence type="ECO:0000256" key="9">
    <source>
        <dbReference type="ARBA" id="ARBA00023268"/>
    </source>
</evidence>
<dbReference type="GO" id="GO:0003677">
    <property type="term" value="F:DNA binding"/>
    <property type="evidence" value="ECO:0007669"/>
    <property type="project" value="UniProtKB-KW"/>
</dbReference>
<evidence type="ECO:0000256" key="2">
    <source>
        <dbReference type="ARBA" id="ARBA00022679"/>
    </source>
</evidence>
<keyword evidence="9" id="KW-0511">Multifunctional enzyme</keyword>
<keyword evidence="8" id="KW-0238">DNA-binding</keyword>
<gene>
    <name evidence="14" type="ORF">XDN619_LOCUS29075</name>
</gene>
<dbReference type="EMBL" id="CAJNRG010014186">
    <property type="protein sequence ID" value="CAF2153656.1"/>
    <property type="molecule type" value="Genomic_DNA"/>
</dbReference>
<feature type="region of interest" description="Disordered" evidence="11">
    <location>
        <begin position="145"/>
        <end position="168"/>
    </location>
</feature>
<sequence>MKVERIAKQAYPTFNQLNLDVLIKNKFLAVVPEDVFDKLNIALLDKDLAAVPFEKIVSLAEKVQKTTPKTVIVEVAKAANTVVIEPEPVANVQAAISLRPNSGAIPRVNCTHCNKPGHAQTSCWTLHPNLKPARNSNGNFRGNFNNNTSRGNYNNNNRGGWNNNRGSQGNQSVGGRKCYACNDFGHLANVCPTRNRYNNTPPPSSFQIRAPSATVFTLDKHCGACGARGADFHFFNSCPYVIEQQAQLASAAAANNYKYKSLVHSGAEICLIGIKNVRKNHNINEITNAGINVTGIGGSVKVHGRINLKVNIGNEKSVFQSFVIVEDLANELLLGADFIRANEFIIDMASKKLLKRLNKIDKIEPKAINKLEQCKCNINSVKSIVKDTVVSENSNFNIASINNNVKSKIPVVKETISNFNIKKVNNVNLENEIFNIDYTNGAVRLIETIDLKPQHSTIAAFNLDRKFKDNVNVFSVGVFPDKAILNDNLMIQSCVINSNCKNLVMPIINCSDGMIQLKAGTIIAFAQKLVSKNNGELAEAGVEWCKKEVNVSENKKSESFMEMFRMDEAKLTSDQNKKVEALLNKFSKCISLSDNDVGKTSTLSHSIKLTRDIAIKQPIRRINGELAEEVETQLQQLCDDGIIRPSNSPWSSCIVPHGLKIKPQKCYLFRKAVKFLGYEVSQNGIMPDKKNIEGITSFPKPTTVKNVRSFLGIVNFYRLHIPNCSIIQKPLSALTGKNKVLVWNDEAEKAFIKLKQLLVSPQLLAYPDYNSIEPLEIHVDSSLTGAGAVLSQKQLGVVRPIAFISTSWGVTEQNYASTARELAGLRWAVK</sequence>
<dbReference type="Gene3D" id="3.30.70.270">
    <property type="match status" value="1"/>
</dbReference>
<evidence type="ECO:0000256" key="6">
    <source>
        <dbReference type="ARBA" id="ARBA00022759"/>
    </source>
</evidence>
<evidence type="ECO:0000313" key="15">
    <source>
        <dbReference type="Proteomes" id="UP000663887"/>
    </source>
</evidence>
<dbReference type="InterPro" id="IPR050951">
    <property type="entry name" value="Retrovirus_Pol_polyprotein"/>
</dbReference>
<dbReference type="InterPro" id="IPR043128">
    <property type="entry name" value="Rev_trsase/Diguanyl_cyclase"/>
</dbReference>
<dbReference type="Gene3D" id="3.10.10.10">
    <property type="entry name" value="HIV Type 1 Reverse Transcriptase, subunit A, domain 1"/>
    <property type="match status" value="1"/>
</dbReference>
<dbReference type="InterPro" id="IPR041577">
    <property type="entry name" value="RT_RNaseH_2"/>
</dbReference>
<dbReference type="GO" id="GO:0004519">
    <property type="term" value="F:endonuclease activity"/>
    <property type="evidence" value="ECO:0007669"/>
    <property type="project" value="UniProtKB-KW"/>
</dbReference>
<keyword evidence="6" id="KW-0255">Endonuclease</keyword>
<evidence type="ECO:0000256" key="5">
    <source>
        <dbReference type="ARBA" id="ARBA00022750"/>
    </source>
</evidence>
<keyword evidence="7" id="KW-0378">Hydrolase</keyword>
<evidence type="ECO:0000256" key="3">
    <source>
        <dbReference type="ARBA" id="ARBA00022695"/>
    </source>
</evidence>
<dbReference type="SUPFAM" id="SSF57756">
    <property type="entry name" value="Retrovirus zinc finger-like domains"/>
    <property type="match status" value="1"/>
</dbReference>
<feature type="non-terminal residue" evidence="14">
    <location>
        <position position="1"/>
    </location>
</feature>
<dbReference type="CDD" id="cd00303">
    <property type="entry name" value="retropepsin_like"/>
    <property type="match status" value="1"/>
</dbReference>
<evidence type="ECO:0000256" key="10">
    <source>
        <dbReference type="PROSITE-ProRule" id="PRU00047"/>
    </source>
</evidence>
<dbReference type="PANTHER" id="PTHR37984">
    <property type="entry name" value="PROTEIN CBG26694"/>
    <property type="match status" value="1"/>
</dbReference>
<dbReference type="GO" id="GO:0016779">
    <property type="term" value="F:nucleotidyltransferase activity"/>
    <property type="evidence" value="ECO:0007669"/>
    <property type="project" value="UniProtKB-KW"/>
</dbReference>
<dbReference type="InterPro" id="IPR001995">
    <property type="entry name" value="Peptidase_A2_cat"/>
</dbReference>
<keyword evidence="3" id="KW-0548">Nucleotidyltransferase</keyword>
<proteinExistence type="predicted"/>
<evidence type="ECO:0000256" key="11">
    <source>
        <dbReference type="SAM" id="MobiDB-lite"/>
    </source>
</evidence>
<evidence type="ECO:0008006" key="16">
    <source>
        <dbReference type="Google" id="ProtNLM"/>
    </source>
</evidence>
<accession>A0A816Y2G1</accession>
<dbReference type="SUPFAM" id="SSF50630">
    <property type="entry name" value="Acid proteases"/>
    <property type="match status" value="1"/>
</dbReference>